<dbReference type="AlphaFoldDB" id="A0A5K7Z2V3"/>
<evidence type="ECO:0008006" key="3">
    <source>
        <dbReference type="Google" id="ProtNLM"/>
    </source>
</evidence>
<dbReference type="Proteomes" id="UP000427769">
    <property type="component" value="Chromosome"/>
</dbReference>
<evidence type="ECO:0000313" key="2">
    <source>
        <dbReference type="Proteomes" id="UP000427769"/>
    </source>
</evidence>
<accession>A0A5K7Z2V3</accession>
<keyword evidence="2" id="KW-1185">Reference proteome</keyword>
<organism evidence="1 2">
    <name type="scientific">Desulfosarcina widdelii</name>
    <dbReference type="NCBI Taxonomy" id="947919"/>
    <lineage>
        <taxon>Bacteria</taxon>
        <taxon>Pseudomonadati</taxon>
        <taxon>Thermodesulfobacteriota</taxon>
        <taxon>Desulfobacteria</taxon>
        <taxon>Desulfobacterales</taxon>
        <taxon>Desulfosarcinaceae</taxon>
        <taxon>Desulfosarcina</taxon>
    </lineage>
</organism>
<name>A0A5K7Z2V3_9BACT</name>
<reference evidence="1 2" key="1">
    <citation type="submission" date="2019-11" db="EMBL/GenBank/DDBJ databases">
        <title>Comparative genomics of hydrocarbon-degrading Desulfosarcina strains.</title>
        <authorList>
            <person name="Watanabe M."/>
            <person name="Kojima H."/>
            <person name="Fukui M."/>
        </authorList>
    </citation>
    <scope>NUCLEOTIDE SEQUENCE [LARGE SCALE GENOMIC DNA]</scope>
    <source>
        <strain evidence="1 2">PP31</strain>
    </source>
</reference>
<dbReference type="EMBL" id="AP021875">
    <property type="protein sequence ID" value="BBO76352.1"/>
    <property type="molecule type" value="Genomic_DNA"/>
</dbReference>
<protein>
    <recommendedName>
        <fullName evidence="3">Zinc/iron-chelating domain-containing protein</fullName>
    </recommendedName>
</protein>
<sequence>MEALRRRTCRFCPEPCCITNTVWFDFRDLLAMHLLDELIPFRQAAAESGEPCPFLGHHGCRLPWRMRPWMCLKYICPAQRALMKKDGRPDPAGLGDQIIKIEDQRFQMETEVIARIRRGRTSPSSFSPAWRQ</sequence>
<evidence type="ECO:0000313" key="1">
    <source>
        <dbReference type="EMBL" id="BBO76352.1"/>
    </source>
</evidence>
<dbReference type="KEGG" id="dwd:DSCW_37690"/>
<proteinExistence type="predicted"/>
<gene>
    <name evidence="1" type="ORF">DSCW_37690</name>
</gene>